<protein>
    <submittedName>
        <fullName evidence="2">Uncharacterized protein</fullName>
    </submittedName>
</protein>
<dbReference type="EMBL" id="CP104550">
    <property type="protein sequence ID" value="UXH32197.1"/>
    <property type="molecule type" value="Genomic_DNA"/>
</dbReference>
<gene>
    <name evidence="2" type="ORF">N5910_02600</name>
    <name evidence="1" type="ORF">U2150_08795</name>
</gene>
<proteinExistence type="predicted"/>
<dbReference type="Proteomes" id="UP001369247">
    <property type="component" value="Unassembled WGS sequence"/>
</dbReference>
<reference evidence="1 3" key="2">
    <citation type="submission" date="2023-12" db="EMBL/GenBank/DDBJ databases">
        <title>Phenotypic and Genomic Characterization of Methanothermobacter wolfeii Strain BSEL, a CO2-Capturing Archaeon with Minimal Nutrient Requirements.</title>
        <authorList>
            <person name="Ale Enriquez F."/>
            <person name="Ahring B.K."/>
        </authorList>
    </citation>
    <scope>NUCLEOTIDE SEQUENCE [LARGE SCALE GENOMIC DNA]</scope>
    <source>
        <strain evidence="1 3">BSEL-1</strain>
    </source>
</reference>
<evidence type="ECO:0000313" key="1">
    <source>
        <dbReference type="EMBL" id="MEJ8543585.1"/>
    </source>
</evidence>
<reference evidence="2" key="1">
    <citation type="submission" date="2022-09" db="EMBL/GenBank/DDBJ databases">
        <title>Characterization of three MwoI isoschizomers from sequenced genome and metagenomes.</title>
        <authorList>
            <person name="Fomenkov A."/>
            <person name="Xu S.Y."/>
            <person name="Roberts R.J."/>
        </authorList>
    </citation>
    <scope>NUCLEOTIDE SEQUENCE</scope>
    <source>
        <strain evidence="2">DSM 2970</strain>
    </source>
</reference>
<dbReference type="KEGG" id="mwo:MWSIV6_0507"/>
<dbReference type="EMBL" id="JAXUHJ010000014">
    <property type="protein sequence ID" value="MEJ8543585.1"/>
    <property type="molecule type" value="Genomic_DNA"/>
</dbReference>
<organism evidence="2">
    <name type="scientific">Methanothermobacter wolfeii</name>
    <name type="common">Methanobacterium wolfei</name>
    <dbReference type="NCBI Taxonomy" id="145261"/>
    <lineage>
        <taxon>Archaea</taxon>
        <taxon>Methanobacteriati</taxon>
        <taxon>Methanobacteriota</taxon>
        <taxon>Methanomada group</taxon>
        <taxon>Methanobacteria</taxon>
        <taxon>Methanobacteriales</taxon>
        <taxon>Methanobacteriaceae</taxon>
        <taxon>Methanothermobacter</taxon>
    </lineage>
</organism>
<sequence>MSRESSSLHSSYERQAAYLKPRISYMSGDLYTLMQRGYLNGRNNWSAWTRTRSPSIVQRDLNTGTSVAYIAINRAMN</sequence>
<dbReference type="AlphaFoldDB" id="A0A9E7UNH2"/>
<evidence type="ECO:0000313" key="3">
    <source>
        <dbReference type="Proteomes" id="UP001369247"/>
    </source>
</evidence>
<evidence type="ECO:0000313" key="2">
    <source>
        <dbReference type="EMBL" id="UXH32197.1"/>
    </source>
</evidence>
<dbReference type="RefSeq" id="WP_238337960.1">
    <property type="nucleotide sequence ID" value="NZ_CP104550.1"/>
</dbReference>
<dbReference type="Proteomes" id="UP001065373">
    <property type="component" value="Chromosome"/>
</dbReference>
<name>A0A9E7UNH2_METWO</name>
<dbReference type="GeneID" id="70638456"/>
<keyword evidence="3" id="KW-1185">Reference proteome</keyword>
<accession>A0A9E7UNH2</accession>